<organism evidence="1 2">
    <name type="scientific">Candidatus Marimicrobium litorale</name>
    <dbReference type="NCBI Taxonomy" id="2518991"/>
    <lineage>
        <taxon>Bacteria</taxon>
        <taxon>Pseudomonadati</taxon>
        <taxon>Pseudomonadota</taxon>
        <taxon>Gammaproteobacteria</taxon>
        <taxon>Cellvibrionales</taxon>
        <taxon>Halieaceae</taxon>
        <taxon>Marimicrobium</taxon>
    </lineage>
</organism>
<accession>A0ABT3T9V7</accession>
<gene>
    <name evidence="1" type="ORF">EYC82_17165</name>
</gene>
<sequence>MLQTTLKLAVSGFLLMALLSGCSDSGSDVLVCDKTCEAGELAASLSSDHTPANEALLLSLIENELGSEPFYLVEYWRLDPDNPEADALLAQYSEELASQLELVGARLAVDNAVFRQLNNTEERVWNRVRLVSYPSPQAFLDVIQATSYQQAIQLKHQATLAVQSLWIETVFATPAVDPFPEKQEFYNSNLLTVREVALYPDGTSRGLTGAEAQQRYNDVVGVIFQEIGAYPVFQGSVEHLVLGFDDEWEIYNLVYYPSVPDLITMSTDPRFVAAQPNKGAGLSRNSVMMTLPLVDPEFP</sequence>
<dbReference type="PROSITE" id="PS51257">
    <property type="entry name" value="PROKAR_LIPOPROTEIN"/>
    <property type="match status" value="1"/>
</dbReference>
<dbReference type="Gene3D" id="3.30.70.100">
    <property type="match status" value="2"/>
</dbReference>
<evidence type="ECO:0000313" key="2">
    <source>
        <dbReference type="Proteomes" id="UP001143304"/>
    </source>
</evidence>
<keyword evidence="2" id="KW-1185">Reference proteome</keyword>
<dbReference type="PANTHER" id="PTHR40257:SF1">
    <property type="entry name" value="DUF1330 DOMAIN-CONTAINING PROTEIN"/>
    <property type="match status" value="1"/>
</dbReference>
<evidence type="ECO:0000313" key="1">
    <source>
        <dbReference type="EMBL" id="MCX2979074.1"/>
    </source>
</evidence>
<comment type="caution">
    <text evidence="1">The sequence shown here is derived from an EMBL/GenBank/DDBJ whole genome shotgun (WGS) entry which is preliminary data.</text>
</comment>
<dbReference type="PANTHER" id="PTHR40257">
    <property type="match status" value="1"/>
</dbReference>
<dbReference type="RefSeq" id="WP_279250860.1">
    <property type="nucleotide sequence ID" value="NZ_SHNO01000002.1"/>
</dbReference>
<evidence type="ECO:0008006" key="3">
    <source>
        <dbReference type="Google" id="ProtNLM"/>
    </source>
</evidence>
<dbReference type="SUPFAM" id="SSF54909">
    <property type="entry name" value="Dimeric alpha+beta barrel"/>
    <property type="match status" value="2"/>
</dbReference>
<dbReference type="Proteomes" id="UP001143304">
    <property type="component" value="Unassembled WGS sequence"/>
</dbReference>
<protein>
    <recommendedName>
        <fullName evidence="3">DUF1330 domain-containing protein</fullName>
    </recommendedName>
</protein>
<dbReference type="InterPro" id="IPR011008">
    <property type="entry name" value="Dimeric_a/b-barrel"/>
</dbReference>
<proteinExistence type="predicted"/>
<dbReference type="EMBL" id="SHNO01000002">
    <property type="protein sequence ID" value="MCX2979074.1"/>
    <property type="molecule type" value="Genomic_DNA"/>
</dbReference>
<name>A0ABT3T9V7_9GAMM</name>
<reference evidence="1" key="1">
    <citation type="submission" date="2019-02" db="EMBL/GenBank/DDBJ databases">
        <authorList>
            <person name="Li S.-H."/>
        </authorList>
    </citation>
    <scope>NUCLEOTIDE SEQUENCE</scope>
    <source>
        <strain evidence="1">IMCC11814</strain>
    </source>
</reference>